<dbReference type="Gene3D" id="3.30.1300.30">
    <property type="entry name" value="GSPII I/J protein-like"/>
    <property type="match status" value="1"/>
</dbReference>
<dbReference type="AlphaFoldDB" id="S7V322"/>
<keyword evidence="4" id="KW-1003">Cell membrane</keyword>
<dbReference type="InterPro" id="IPR049031">
    <property type="entry name" value="T2SSK_SAM-like_1st"/>
</dbReference>
<evidence type="ECO:0000256" key="2">
    <source>
        <dbReference type="ARBA" id="ARBA00007246"/>
    </source>
</evidence>
<keyword evidence="13" id="KW-1185">Reference proteome</keyword>
<evidence type="ECO:0000259" key="11">
    <source>
        <dbReference type="Pfam" id="PF21687"/>
    </source>
</evidence>
<evidence type="ECO:0000256" key="4">
    <source>
        <dbReference type="ARBA" id="ARBA00022475"/>
    </source>
</evidence>
<sequence length="365" mass="40503">MEDNILKNSQGMALLITISVITVLIAGGLELNRRVRAAVVSAAATRDRTTLSLMASSGIHAAMAMLVKDKGESTIDSIQEDWANPEKINEVIAEIPFDDGGITVTIADELGKIQVNALVDFPKGRHFNESQKIMWDRFTRLLIARDEDTFKDIEATDIINSIKDWLDSGDDDATTGLNGAEAEYYQALDPPYKPANGPFMDTNELTRVKGITPELFRGTDLSGLETFVTVYGMTQSSQEVDGKDFAYEGGINLNTADLPVLIAMMPSENADYAQAVFDYRSEKDGETFVHDLSGDGWYKNVPEIPSDFTIDPKLIRNSSDFFRIQSTAELNGTQETVIAVVHREQEKKTGKWTCRVLRWQVSKDE</sequence>
<dbReference type="STRING" id="897.B2D07_05820"/>
<dbReference type="InterPro" id="IPR005628">
    <property type="entry name" value="GspK"/>
</dbReference>
<protein>
    <submittedName>
        <fullName evidence="12">Type II secretory pathway component PulK-like protein</fullName>
    </submittedName>
</protein>
<keyword evidence="8 10" id="KW-1133">Transmembrane helix</keyword>
<organism evidence="12 13">
    <name type="scientific">Desulfococcus multivorans DSM 2059</name>
    <dbReference type="NCBI Taxonomy" id="1121405"/>
    <lineage>
        <taxon>Bacteria</taxon>
        <taxon>Pseudomonadati</taxon>
        <taxon>Thermodesulfobacteriota</taxon>
        <taxon>Desulfobacteria</taxon>
        <taxon>Desulfobacterales</taxon>
        <taxon>Desulfococcaceae</taxon>
        <taxon>Desulfococcus</taxon>
    </lineage>
</organism>
<dbReference type="PANTHER" id="PTHR38831:SF2">
    <property type="entry name" value="TYPE II SECRETION SYSTEM PROTEIN K"/>
    <property type="match status" value="1"/>
</dbReference>
<gene>
    <name evidence="12" type="ORF">dsmv_0463</name>
</gene>
<dbReference type="GO" id="GO:0009306">
    <property type="term" value="P:protein secretion"/>
    <property type="evidence" value="ECO:0007669"/>
    <property type="project" value="InterPro"/>
</dbReference>
<dbReference type="RefSeq" id="WP_020877125.1">
    <property type="nucleotide sequence ID" value="NZ_ATHJ01000094.1"/>
</dbReference>
<dbReference type="OrthoDB" id="5398238at2"/>
<evidence type="ECO:0000256" key="8">
    <source>
        <dbReference type="ARBA" id="ARBA00022989"/>
    </source>
</evidence>
<evidence type="ECO:0000313" key="12">
    <source>
        <dbReference type="EMBL" id="EPR39053.1"/>
    </source>
</evidence>
<comment type="caution">
    <text evidence="12">The sequence shown here is derived from an EMBL/GenBank/DDBJ whole genome shotgun (WGS) entry which is preliminary data.</text>
</comment>
<comment type="subcellular location">
    <subcellularLocation>
        <location evidence="1">Cell inner membrane</location>
    </subcellularLocation>
</comment>
<reference evidence="12 13" key="1">
    <citation type="journal article" date="2013" name="Genome Announc.">
        <title>Draft genome sequences for three mercury-methylating, sulfate-reducing bacteria.</title>
        <authorList>
            <person name="Brown S.D."/>
            <person name="Hurt R.A.Jr."/>
            <person name="Gilmour C.C."/>
            <person name="Elias D.A."/>
        </authorList>
    </citation>
    <scope>NUCLEOTIDE SEQUENCE [LARGE SCALE GENOMIC DNA]</scope>
    <source>
        <strain evidence="12 13">DSM 2059</strain>
    </source>
</reference>
<dbReference type="EMBL" id="ATHJ01000094">
    <property type="protein sequence ID" value="EPR39053.1"/>
    <property type="molecule type" value="Genomic_DNA"/>
</dbReference>
<proteinExistence type="inferred from homology"/>
<evidence type="ECO:0000256" key="7">
    <source>
        <dbReference type="ARBA" id="ARBA00022927"/>
    </source>
</evidence>
<evidence type="ECO:0000256" key="6">
    <source>
        <dbReference type="ARBA" id="ARBA00022692"/>
    </source>
</evidence>
<dbReference type="InterPro" id="IPR038072">
    <property type="entry name" value="GspK_central_sf"/>
</dbReference>
<evidence type="ECO:0000256" key="1">
    <source>
        <dbReference type="ARBA" id="ARBA00004533"/>
    </source>
</evidence>
<keyword evidence="3" id="KW-0813">Transport</keyword>
<comment type="similarity">
    <text evidence="2">Belongs to the GSP K family.</text>
</comment>
<dbReference type="GO" id="GO:0005886">
    <property type="term" value="C:plasma membrane"/>
    <property type="evidence" value="ECO:0007669"/>
    <property type="project" value="UniProtKB-SubCell"/>
</dbReference>
<keyword evidence="5" id="KW-0997">Cell inner membrane</keyword>
<dbReference type="PANTHER" id="PTHR38831">
    <property type="entry name" value="TYPE II SECRETION SYSTEM PROTEIN K"/>
    <property type="match status" value="1"/>
</dbReference>
<evidence type="ECO:0000313" key="13">
    <source>
        <dbReference type="Proteomes" id="UP000014977"/>
    </source>
</evidence>
<keyword evidence="6 10" id="KW-0812">Transmembrane</keyword>
<dbReference type="SUPFAM" id="SSF158544">
    <property type="entry name" value="GspK insert domain-like"/>
    <property type="match status" value="1"/>
</dbReference>
<accession>S7V322</accession>
<dbReference type="Gene3D" id="1.10.40.60">
    <property type="entry name" value="EpsJ-like"/>
    <property type="match status" value="2"/>
</dbReference>
<dbReference type="Pfam" id="PF21687">
    <property type="entry name" value="T2SSK_1st"/>
    <property type="match status" value="1"/>
</dbReference>
<keyword evidence="7" id="KW-0653">Protein transport</keyword>
<feature type="domain" description="T2SS protein K first SAM-like" evidence="11">
    <location>
        <begin position="111"/>
        <end position="217"/>
    </location>
</feature>
<evidence type="ECO:0000256" key="9">
    <source>
        <dbReference type="ARBA" id="ARBA00023136"/>
    </source>
</evidence>
<evidence type="ECO:0000256" key="5">
    <source>
        <dbReference type="ARBA" id="ARBA00022519"/>
    </source>
</evidence>
<dbReference type="PIRSF" id="PIRSF002786">
    <property type="entry name" value="XcpX"/>
    <property type="match status" value="1"/>
</dbReference>
<name>S7V322_DESML</name>
<evidence type="ECO:0000256" key="10">
    <source>
        <dbReference type="SAM" id="Phobius"/>
    </source>
</evidence>
<feature type="transmembrane region" description="Helical" evidence="10">
    <location>
        <begin position="12"/>
        <end position="29"/>
    </location>
</feature>
<dbReference type="Proteomes" id="UP000014977">
    <property type="component" value="Unassembled WGS sequence"/>
</dbReference>
<evidence type="ECO:0000256" key="3">
    <source>
        <dbReference type="ARBA" id="ARBA00022448"/>
    </source>
</evidence>
<keyword evidence="9 10" id="KW-0472">Membrane</keyword>
<dbReference type="eggNOG" id="COG3156">
    <property type="taxonomic scope" value="Bacteria"/>
</dbReference>